<gene>
    <name evidence="1" type="ORF">SAMN06295933_3623</name>
</gene>
<dbReference type="PANTHER" id="PTHR21015:SF22">
    <property type="entry name" value="GLYCOSYLTRANSFERASE"/>
    <property type="match status" value="1"/>
</dbReference>
<dbReference type="Gene3D" id="3.40.50.2000">
    <property type="entry name" value="Glycogen Phosphorylase B"/>
    <property type="match status" value="1"/>
</dbReference>
<dbReference type="OrthoDB" id="9788924at2"/>
<proteinExistence type="predicted"/>
<dbReference type="Proteomes" id="UP000192906">
    <property type="component" value="Unassembled WGS sequence"/>
</dbReference>
<protein>
    <submittedName>
        <fullName evidence="1">Spore coat polysaccharide biosynthesis protein SpsG, predicted glycosyltransferase</fullName>
    </submittedName>
</protein>
<dbReference type="AlphaFoldDB" id="A0A1X7F429"/>
<name>A0A1X7F429_9BACT</name>
<keyword evidence="1" id="KW-0808">Transferase</keyword>
<dbReference type="GO" id="GO:0016757">
    <property type="term" value="F:glycosyltransferase activity"/>
    <property type="evidence" value="ECO:0007669"/>
    <property type="project" value="TreeGrafter"/>
</dbReference>
<organism evidence="1 2">
    <name type="scientific">Desulfovibrio gilichinskyi</name>
    <dbReference type="NCBI Taxonomy" id="1519643"/>
    <lineage>
        <taxon>Bacteria</taxon>
        <taxon>Pseudomonadati</taxon>
        <taxon>Thermodesulfobacteriota</taxon>
        <taxon>Desulfovibrionia</taxon>
        <taxon>Desulfovibrionales</taxon>
        <taxon>Desulfovibrionaceae</taxon>
        <taxon>Desulfovibrio</taxon>
    </lineage>
</organism>
<evidence type="ECO:0000313" key="1">
    <source>
        <dbReference type="EMBL" id="SMF44938.1"/>
    </source>
</evidence>
<keyword evidence="2" id="KW-1185">Reference proteome</keyword>
<sequence length="348" mass="38393">MRKPVKIAFFCEGTPERGFGHVGRCLALSAAFREDHGSNCLFVFKGSESARSKICEAAFEVVEISDFESYVFSDEDAVVLDLLIPLADDFFANAKSRNVLICTIDDPTPNRLKSELAFYPPVPQVRDLSWKNFSGDLFCGWDYIPLRKEFSKITNLPPIISDKEKSSIPELLITAGGSDPAELTLKILHVLTSLNEPWHAKIVIGPMFKNLDKIKGIAVELGDRIKLVGNVESMSRLMSQSDLAIASFGMTAYELVACRTPQLLLCLTDDHASSASALHDTGAAISLGRYDLVTKQKLTETLLKFISDRNLRAKMVASAERLNIGRGAANIAEIIIKRLKSKRIGDIK</sequence>
<dbReference type="EMBL" id="FWZU01000010">
    <property type="protein sequence ID" value="SMF44938.1"/>
    <property type="molecule type" value="Genomic_DNA"/>
</dbReference>
<dbReference type="RefSeq" id="WP_085104827.1">
    <property type="nucleotide sequence ID" value="NZ_FWZU01000010.1"/>
</dbReference>
<dbReference type="STRING" id="1519643.SAMN06295933_3623"/>
<accession>A0A1X7F429</accession>
<dbReference type="SUPFAM" id="SSF53756">
    <property type="entry name" value="UDP-Glycosyltransferase/glycogen phosphorylase"/>
    <property type="match status" value="1"/>
</dbReference>
<evidence type="ECO:0000313" key="2">
    <source>
        <dbReference type="Proteomes" id="UP000192906"/>
    </source>
</evidence>
<reference evidence="2" key="1">
    <citation type="submission" date="2017-04" db="EMBL/GenBank/DDBJ databases">
        <authorList>
            <person name="Varghese N."/>
            <person name="Submissions S."/>
        </authorList>
    </citation>
    <scope>NUCLEOTIDE SEQUENCE [LARGE SCALE GENOMIC DNA]</scope>
    <source>
        <strain evidence="2">K3S</strain>
    </source>
</reference>
<dbReference type="PANTHER" id="PTHR21015">
    <property type="entry name" value="UDP-N-ACETYLGLUCOSAMINE--N-ACETYLMURAMYL-(PENTAPEPTIDE) PYROPHOSPHORYL-UNDECAPRENOL N-ACETYLGLUCOSAMINE TRANSFERASE 1"/>
    <property type="match status" value="1"/>
</dbReference>
<dbReference type="Gene3D" id="3.40.50.11190">
    <property type="match status" value="1"/>
</dbReference>